<proteinExistence type="inferred from homology"/>
<evidence type="ECO:0000256" key="4">
    <source>
        <dbReference type="ARBA" id="ARBA00022490"/>
    </source>
</evidence>
<evidence type="ECO:0000256" key="2">
    <source>
        <dbReference type="ARBA" id="ARBA00007719"/>
    </source>
</evidence>
<evidence type="ECO:0000256" key="6">
    <source>
        <dbReference type="ARBA" id="ARBA00034687"/>
    </source>
</evidence>
<dbReference type="InterPro" id="IPR027777">
    <property type="entry name" value="DCTN6"/>
</dbReference>
<evidence type="ECO:0000313" key="7">
    <source>
        <dbReference type="Proteomes" id="UP000694924"/>
    </source>
</evidence>
<evidence type="ECO:0000256" key="1">
    <source>
        <dbReference type="ARBA" id="ARBA00004245"/>
    </source>
</evidence>
<name>A0ABM1J756_POLDO</name>
<evidence type="ECO:0000313" key="8">
    <source>
        <dbReference type="RefSeq" id="XP_015188294.1"/>
    </source>
</evidence>
<keyword evidence="7" id="KW-1185">Reference proteome</keyword>
<organism evidence="7 8">
    <name type="scientific">Polistes dominula</name>
    <name type="common">European paper wasp</name>
    <name type="synonym">Vespa dominula</name>
    <dbReference type="NCBI Taxonomy" id="743375"/>
    <lineage>
        <taxon>Eukaryota</taxon>
        <taxon>Metazoa</taxon>
        <taxon>Ecdysozoa</taxon>
        <taxon>Arthropoda</taxon>
        <taxon>Hexapoda</taxon>
        <taxon>Insecta</taxon>
        <taxon>Pterygota</taxon>
        <taxon>Neoptera</taxon>
        <taxon>Endopterygota</taxon>
        <taxon>Hymenoptera</taxon>
        <taxon>Apocrita</taxon>
        <taxon>Aculeata</taxon>
        <taxon>Vespoidea</taxon>
        <taxon>Vespidae</taxon>
        <taxon>Polistinae</taxon>
        <taxon>Polistini</taxon>
        <taxon>Polistes</taxon>
    </lineage>
</organism>
<dbReference type="PANTHER" id="PTHR13072:SF0">
    <property type="entry name" value="DYNACTIN SUBUNIT 6"/>
    <property type="match status" value="1"/>
</dbReference>
<comment type="function">
    <text evidence="6">Part of the dynactin complex that activates the molecular motor dynein for ultra-processive transport along microtubules.</text>
</comment>
<evidence type="ECO:0000256" key="5">
    <source>
        <dbReference type="ARBA" id="ARBA00023212"/>
    </source>
</evidence>
<dbReference type="InterPro" id="IPR011004">
    <property type="entry name" value="Trimer_LpxA-like_sf"/>
</dbReference>
<reference evidence="8" key="1">
    <citation type="submission" date="2025-08" db="UniProtKB">
        <authorList>
            <consortium name="RefSeq"/>
        </authorList>
    </citation>
    <scope>IDENTIFICATION</scope>
    <source>
        <tissue evidence="8">Whole body</tissue>
    </source>
</reference>
<protein>
    <recommendedName>
        <fullName evidence="3">Dynactin subunit 6</fullName>
    </recommendedName>
</protein>
<accession>A0ABM1J756</accession>
<dbReference type="SUPFAM" id="SSF51161">
    <property type="entry name" value="Trimeric LpxA-like enzymes"/>
    <property type="match status" value="1"/>
</dbReference>
<comment type="subcellular location">
    <subcellularLocation>
        <location evidence="1">Cytoplasm</location>
        <location evidence="1">Cytoskeleton</location>
    </subcellularLocation>
</comment>
<dbReference type="Gene3D" id="2.160.10.10">
    <property type="entry name" value="Hexapeptide repeat proteins"/>
    <property type="match status" value="1"/>
</dbReference>
<dbReference type="RefSeq" id="XP_015188294.1">
    <property type="nucleotide sequence ID" value="XM_015332808.1"/>
</dbReference>
<comment type="similarity">
    <text evidence="2">Belongs to the dynactin subunits 5/6 family. Dynactin subunit 6 subfamily.</text>
</comment>
<dbReference type="CDD" id="cd04646">
    <property type="entry name" value="LbH_Dynactin_6"/>
    <property type="match status" value="1"/>
</dbReference>
<dbReference type="Proteomes" id="UP000694924">
    <property type="component" value="Unplaced"/>
</dbReference>
<gene>
    <name evidence="8" type="primary">LOC107072676</name>
</gene>
<keyword evidence="5" id="KW-0206">Cytoskeleton</keyword>
<sequence>MTSNMSSSIGRRSNLKIASGAIVCDESILKGDITIGTGTVVHPRASILAEAGPIFIGEGNIIEEMATIANRLPHPESDMVPVQIIGNYNVFEVDSTCESHKVGDNNILETKAYISQDVELTNGCVIGTACSLVEPETVSENTVIYGSRCQRREMNDKPFPQVGQLDYLRRILPSYHHLRKPNVKSMKGEPTV</sequence>
<keyword evidence="4" id="KW-0963">Cytoplasm</keyword>
<evidence type="ECO:0000256" key="3">
    <source>
        <dbReference type="ARBA" id="ARBA00016573"/>
    </source>
</evidence>
<dbReference type="PANTHER" id="PTHR13072">
    <property type="entry name" value="DYNACTIN 6"/>
    <property type="match status" value="1"/>
</dbReference>
<dbReference type="GeneID" id="107072676"/>